<dbReference type="Gene3D" id="1.20.1250.20">
    <property type="entry name" value="MFS general substrate transporter like domains"/>
    <property type="match status" value="1"/>
</dbReference>
<name>A0ABV7WBY3_9BURK</name>
<keyword evidence="5 6" id="KW-0472">Membrane</keyword>
<feature type="transmembrane region" description="Helical" evidence="6">
    <location>
        <begin position="316"/>
        <end position="341"/>
    </location>
</feature>
<evidence type="ECO:0000256" key="5">
    <source>
        <dbReference type="ARBA" id="ARBA00023136"/>
    </source>
</evidence>
<dbReference type="SUPFAM" id="SSF103473">
    <property type="entry name" value="MFS general substrate transporter"/>
    <property type="match status" value="1"/>
</dbReference>
<feature type="transmembrane region" description="Helical" evidence="6">
    <location>
        <begin position="173"/>
        <end position="191"/>
    </location>
</feature>
<protein>
    <submittedName>
        <fullName evidence="8">CynX/NimT family MFS transporter</fullName>
    </submittedName>
</protein>
<feature type="transmembrane region" description="Helical" evidence="6">
    <location>
        <begin position="83"/>
        <end position="103"/>
    </location>
</feature>
<evidence type="ECO:0000256" key="1">
    <source>
        <dbReference type="ARBA" id="ARBA00004651"/>
    </source>
</evidence>
<evidence type="ECO:0000313" key="9">
    <source>
        <dbReference type="Proteomes" id="UP001595729"/>
    </source>
</evidence>
<dbReference type="EMBL" id="JBHRXX010000010">
    <property type="protein sequence ID" value="MFC3686571.1"/>
    <property type="molecule type" value="Genomic_DNA"/>
</dbReference>
<feature type="transmembrane region" description="Helical" evidence="6">
    <location>
        <begin position="289"/>
        <end position="310"/>
    </location>
</feature>
<feature type="transmembrane region" description="Helical" evidence="6">
    <location>
        <begin position="144"/>
        <end position="167"/>
    </location>
</feature>
<reference evidence="9" key="1">
    <citation type="journal article" date="2019" name="Int. J. Syst. Evol. Microbiol.">
        <title>The Global Catalogue of Microorganisms (GCM) 10K type strain sequencing project: providing services to taxonomists for standard genome sequencing and annotation.</title>
        <authorList>
            <consortium name="The Broad Institute Genomics Platform"/>
            <consortium name="The Broad Institute Genome Sequencing Center for Infectious Disease"/>
            <person name="Wu L."/>
            <person name="Ma J."/>
        </authorList>
    </citation>
    <scope>NUCLEOTIDE SEQUENCE [LARGE SCALE GENOMIC DNA]</scope>
    <source>
        <strain evidence="9">KCTC 42501</strain>
    </source>
</reference>
<dbReference type="PANTHER" id="PTHR43124:SF3">
    <property type="entry name" value="CHLORAMPHENICOL EFFLUX PUMP RV0191"/>
    <property type="match status" value="1"/>
</dbReference>
<dbReference type="CDD" id="cd06174">
    <property type="entry name" value="MFS"/>
    <property type="match status" value="1"/>
</dbReference>
<feature type="transmembrane region" description="Helical" evidence="6">
    <location>
        <begin position="17"/>
        <end position="34"/>
    </location>
</feature>
<evidence type="ECO:0000256" key="2">
    <source>
        <dbReference type="ARBA" id="ARBA00022475"/>
    </source>
</evidence>
<dbReference type="Proteomes" id="UP001595729">
    <property type="component" value="Unassembled WGS sequence"/>
</dbReference>
<feature type="transmembrane region" description="Helical" evidence="6">
    <location>
        <begin position="225"/>
        <end position="249"/>
    </location>
</feature>
<feature type="transmembrane region" description="Helical" evidence="6">
    <location>
        <begin position="109"/>
        <end position="132"/>
    </location>
</feature>
<evidence type="ECO:0000256" key="4">
    <source>
        <dbReference type="ARBA" id="ARBA00022989"/>
    </source>
</evidence>
<dbReference type="InterPro" id="IPR050189">
    <property type="entry name" value="MFS_Efflux_Transporters"/>
</dbReference>
<organism evidence="8 9">
    <name type="scientific">Hydrogenophaga luteola</name>
    <dbReference type="NCBI Taxonomy" id="1591122"/>
    <lineage>
        <taxon>Bacteria</taxon>
        <taxon>Pseudomonadati</taxon>
        <taxon>Pseudomonadota</taxon>
        <taxon>Betaproteobacteria</taxon>
        <taxon>Burkholderiales</taxon>
        <taxon>Comamonadaceae</taxon>
        <taxon>Hydrogenophaga</taxon>
    </lineage>
</organism>
<dbReference type="InterPro" id="IPR036259">
    <property type="entry name" value="MFS_trans_sf"/>
</dbReference>
<dbReference type="InterPro" id="IPR011701">
    <property type="entry name" value="MFS"/>
</dbReference>
<dbReference type="PANTHER" id="PTHR43124">
    <property type="entry name" value="PURINE EFFLUX PUMP PBUE"/>
    <property type="match status" value="1"/>
</dbReference>
<proteinExistence type="predicted"/>
<keyword evidence="9" id="KW-1185">Reference proteome</keyword>
<accession>A0ABV7WBY3</accession>
<evidence type="ECO:0000256" key="6">
    <source>
        <dbReference type="SAM" id="Phobius"/>
    </source>
</evidence>
<evidence type="ECO:0000313" key="8">
    <source>
        <dbReference type="EMBL" id="MFC3686571.1"/>
    </source>
</evidence>
<feature type="domain" description="Major facilitator superfamily (MFS) profile" evidence="7">
    <location>
        <begin position="18"/>
        <end position="405"/>
    </location>
</feature>
<comment type="caution">
    <text evidence="8">The sequence shown here is derived from an EMBL/GenBank/DDBJ whole genome shotgun (WGS) entry which is preliminary data.</text>
</comment>
<feature type="transmembrane region" description="Helical" evidence="6">
    <location>
        <begin position="255"/>
        <end position="277"/>
    </location>
</feature>
<evidence type="ECO:0000256" key="3">
    <source>
        <dbReference type="ARBA" id="ARBA00022692"/>
    </source>
</evidence>
<gene>
    <name evidence="8" type="ORF">ACFOPI_23460</name>
</gene>
<feature type="transmembrane region" description="Helical" evidence="6">
    <location>
        <begin position="379"/>
        <end position="398"/>
    </location>
</feature>
<feature type="transmembrane region" description="Helical" evidence="6">
    <location>
        <begin position="54"/>
        <end position="76"/>
    </location>
</feature>
<dbReference type="InterPro" id="IPR020846">
    <property type="entry name" value="MFS_dom"/>
</dbReference>
<keyword evidence="2" id="KW-1003">Cell membrane</keyword>
<keyword evidence="3 6" id="KW-0812">Transmembrane</keyword>
<comment type="subcellular location">
    <subcellularLocation>
        <location evidence="1">Cell membrane</location>
        <topology evidence="1">Multi-pass membrane protein</topology>
    </subcellularLocation>
</comment>
<dbReference type="Pfam" id="PF07690">
    <property type="entry name" value="MFS_1"/>
    <property type="match status" value="1"/>
</dbReference>
<dbReference type="PROSITE" id="PS50850">
    <property type="entry name" value="MFS"/>
    <property type="match status" value="1"/>
</dbReference>
<evidence type="ECO:0000259" key="7">
    <source>
        <dbReference type="PROSITE" id="PS50850"/>
    </source>
</evidence>
<sequence length="413" mass="42782">MNHPASPVRLGSADGQGVALVVVGVGVCSALHVGKLPVAIPYLQAELALNLVQAGFLLSLVQLAGLSLGLVVGLLADRLGPRRLMLAGLCVLAAGSAGGALAPDVNRLLVFRVVEGAGFLLTVLPAPGLLRLHLHDPVRLSRALGWWGTYMPMGTAVALLLGVPLMAWSGWRATWWLLALFSLAAAAWLALRVPTSVSGPSDVGAAGASSLWPRLKRTLRAPGPWLVALGFLLYSGQWLAVIGFLPTIYVQAGLGAAEVAALSALAAAVNMLGNVAAGRWLARRARPGALVALGYGAMAAGSVVTFGAVGHPVLQYLAVLLFSSVGGLIPGTLFGVAVVLAPGRDTVSTTVGWMQQFSALGQFIGPPAVAWWVTRMGGWQWTWVLTGACSLLGLLLAVRLQREWTARHGVAAD</sequence>
<keyword evidence="4 6" id="KW-1133">Transmembrane helix</keyword>
<dbReference type="RefSeq" id="WP_382179600.1">
    <property type="nucleotide sequence ID" value="NZ_JBHRXX010000010.1"/>
</dbReference>